<keyword evidence="1" id="KW-0812">Transmembrane</keyword>
<accession>A0A9N7G484</accession>
<keyword evidence="1" id="KW-1133">Transmembrane helix</keyword>
<evidence type="ECO:0000256" key="1">
    <source>
        <dbReference type="SAM" id="Phobius"/>
    </source>
</evidence>
<name>A0A9N7G484_BORBG</name>
<dbReference type="EMBL" id="CP002256">
    <property type="protein sequence ID" value="ADQ44489.1"/>
    <property type="molecule type" value="Genomic_DNA"/>
</dbReference>
<evidence type="ECO:0000313" key="2">
    <source>
        <dbReference type="EMBL" id="ADQ44489.1"/>
    </source>
</evidence>
<organism evidence="2">
    <name type="scientific">Borreliella burgdorferi 297</name>
    <dbReference type="NCBI Taxonomy" id="521009"/>
    <lineage>
        <taxon>Bacteria</taxon>
        <taxon>Pseudomonadati</taxon>
        <taxon>Spirochaetota</taxon>
        <taxon>Spirochaetia</taxon>
        <taxon>Spirochaetales</taxon>
        <taxon>Borreliaceae</taxon>
        <taxon>Borreliella</taxon>
    </lineage>
</organism>
<dbReference type="AlphaFoldDB" id="A0A9N7G484"/>
<geneLocation type="plasmid" evidence="2">
    <name>297_lp36</name>
</geneLocation>
<sequence>MKNNGPLILWISLLYYLIREKFIYHSILSLFFPLFNILLSNLNLLDIYLYKTIEFWILYAERLKLVKLMKVLI</sequence>
<reference evidence="2" key="1">
    <citation type="journal article" date="2011" name="J. Bacteriol.">
        <title>Whole-genome sequences of thirteen isolates of Borrelia burgdorferi.</title>
        <authorList>
            <person name="Schutzer S.E."/>
            <person name="Fraser-Liggett C.M."/>
            <person name="Casjens S.R."/>
            <person name="Qiu W.G."/>
            <person name="Dunn J.J."/>
            <person name="Mongodin E.F."/>
            <person name="Luft B.J."/>
        </authorList>
    </citation>
    <scope>NUCLEOTIDE SEQUENCE [LARGE SCALE GENOMIC DNA]</scope>
    <source>
        <strain evidence="2">297</strain>
    </source>
</reference>
<keyword evidence="2" id="KW-0614">Plasmid</keyword>
<proteinExistence type="predicted"/>
<gene>
    <name evidence="2" type="ORF">Bbu297_K24</name>
</gene>
<feature type="transmembrane region" description="Helical" evidence="1">
    <location>
        <begin position="22"/>
        <end position="45"/>
    </location>
</feature>
<keyword evidence="1" id="KW-0472">Membrane</keyword>
<protein>
    <submittedName>
        <fullName evidence="2">Uncharacterized protein</fullName>
    </submittedName>
</protein>